<dbReference type="SUPFAM" id="SSF48452">
    <property type="entry name" value="TPR-like"/>
    <property type="match status" value="1"/>
</dbReference>
<dbReference type="AlphaFoldDB" id="A0A0D0EVH8"/>
<evidence type="ECO:0000313" key="12">
    <source>
        <dbReference type="Proteomes" id="UP000198302"/>
    </source>
</evidence>
<evidence type="ECO:0000313" key="9">
    <source>
        <dbReference type="EMBL" id="KIO50911.1"/>
    </source>
</evidence>
<dbReference type="InterPro" id="IPR012944">
    <property type="entry name" value="SusD_RagB_dom"/>
</dbReference>
<feature type="chain" id="PRO_5002221464" evidence="6">
    <location>
        <begin position="34"/>
        <end position="490"/>
    </location>
</feature>
<keyword evidence="12" id="KW-1185">Reference proteome</keyword>
<evidence type="ECO:0000259" key="7">
    <source>
        <dbReference type="Pfam" id="PF07980"/>
    </source>
</evidence>
<evidence type="ECO:0000313" key="11">
    <source>
        <dbReference type="Proteomes" id="UP000032061"/>
    </source>
</evidence>
<keyword evidence="5" id="KW-0998">Cell outer membrane</keyword>
<dbReference type="RefSeq" id="WP_041520091.1">
    <property type="nucleotide sequence ID" value="NZ_JPRK01000022.1"/>
</dbReference>
<dbReference type="CDD" id="cd08977">
    <property type="entry name" value="SusD"/>
    <property type="match status" value="1"/>
</dbReference>
<dbReference type="PROSITE" id="PS51257">
    <property type="entry name" value="PROKAR_LIPOPROTEIN"/>
    <property type="match status" value="1"/>
</dbReference>
<feature type="domain" description="SusD-like N-terminal" evidence="8">
    <location>
        <begin position="34"/>
        <end position="244"/>
    </location>
</feature>
<evidence type="ECO:0000256" key="6">
    <source>
        <dbReference type="SAM" id="SignalP"/>
    </source>
</evidence>
<keyword evidence="4" id="KW-0472">Membrane</keyword>
<gene>
    <name evidence="10" type="ORF">B0A73_16875</name>
    <name evidence="9" type="ORF">IW18_20665</name>
</gene>
<evidence type="ECO:0000256" key="5">
    <source>
        <dbReference type="ARBA" id="ARBA00023237"/>
    </source>
</evidence>
<sequence length="490" mass="52734">MIFKSKNYKKSIQKTLIIAPFVALLLAGCSDNALDTVPETSISTETAFSTPAKILAQVNGLYGQFSNQALYGGRFIIFNEQRGNEFSQNDGNNSTGANVWNQSITSSGDFVNSVWSVAYTAINFSNILIDNLATSTVVTEDLRKNYIAEAKFIRAISYLSLVQTYAKPYAQNSAALALPLRLKGNSSGGLNDLAFSSVADIYTQIIKDLDEAETDLPESYSTGILNASRAHKATAIALKTRVYLSKADYAKVVSEASKLVPSAAPFQYVSGSLTHRLEPNVATVFGGSYVGNEAVFSIPFTTAAEAPGLQSALGGNYLTPVLYFNSAGIIADNVFASPTSTDARKALVITNSTGQKLLNKFKKNGAPFTDYVPVIRYAEVILNYAEAAAQNDNLPLARTLLSAVRNRSDATYIFTTGVTTKAELIATILNERRIELVGEGFRTPDLLRRVQTLPGKTGNAGVAPEVLPTASNYVWAIPSNELAYNKLAPK</sequence>
<dbReference type="InterPro" id="IPR011990">
    <property type="entry name" value="TPR-like_helical_dom_sf"/>
</dbReference>
<dbReference type="Proteomes" id="UP000032061">
    <property type="component" value="Unassembled WGS sequence"/>
</dbReference>
<dbReference type="Pfam" id="PF14322">
    <property type="entry name" value="SusD-like_3"/>
    <property type="match status" value="1"/>
</dbReference>
<comment type="subcellular location">
    <subcellularLocation>
        <location evidence="1">Cell outer membrane</location>
    </subcellularLocation>
</comment>
<evidence type="ECO:0000313" key="10">
    <source>
        <dbReference type="EMBL" id="OXA85412.1"/>
    </source>
</evidence>
<dbReference type="STRING" id="37752.IW18_20665"/>
<evidence type="ECO:0000256" key="4">
    <source>
        <dbReference type="ARBA" id="ARBA00023136"/>
    </source>
</evidence>
<comment type="similarity">
    <text evidence="2">Belongs to the SusD family.</text>
</comment>
<evidence type="ECO:0000256" key="3">
    <source>
        <dbReference type="ARBA" id="ARBA00022729"/>
    </source>
</evidence>
<organism evidence="9 11">
    <name type="scientific">Flavobacterium hibernum</name>
    <dbReference type="NCBI Taxonomy" id="37752"/>
    <lineage>
        <taxon>Bacteria</taxon>
        <taxon>Pseudomonadati</taxon>
        <taxon>Bacteroidota</taxon>
        <taxon>Flavobacteriia</taxon>
        <taxon>Flavobacteriales</taxon>
        <taxon>Flavobacteriaceae</taxon>
        <taxon>Flavobacterium</taxon>
    </lineage>
</organism>
<evidence type="ECO:0000256" key="1">
    <source>
        <dbReference type="ARBA" id="ARBA00004442"/>
    </source>
</evidence>
<feature type="signal peptide" evidence="6">
    <location>
        <begin position="1"/>
        <end position="33"/>
    </location>
</feature>
<dbReference type="Gene3D" id="1.25.40.390">
    <property type="match status" value="1"/>
</dbReference>
<reference evidence="9 11" key="1">
    <citation type="submission" date="2015-01" db="EMBL/GenBank/DDBJ databases">
        <title>Genome of Flavobacterium hibernum DSM 12611.</title>
        <authorList>
            <person name="Stropko S.J."/>
            <person name="Pipes S.E."/>
            <person name="Newman J.D."/>
        </authorList>
    </citation>
    <scope>NUCLEOTIDE SEQUENCE [LARGE SCALE GENOMIC DNA]</scope>
    <source>
        <strain evidence="9 11">DSM 12611</strain>
    </source>
</reference>
<dbReference type="Pfam" id="PF07980">
    <property type="entry name" value="SusD_RagB"/>
    <property type="match status" value="1"/>
</dbReference>
<proteinExistence type="inferred from homology"/>
<comment type="caution">
    <text evidence="9">The sequence shown here is derived from an EMBL/GenBank/DDBJ whole genome shotgun (WGS) entry which is preliminary data.</text>
</comment>
<evidence type="ECO:0000259" key="8">
    <source>
        <dbReference type="Pfam" id="PF14322"/>
    </source>
</evidence>
<accession>A0A0D0EVH8</accession>
<dbReference type="GO" id="GO:0009279">
    <property type="term" value="C:cell outer membrane"/>
    <property type="evidence" value="ECO:0007669"/>
    <property type="project" value="UniProtKB-SubCell"/>
</dbReference>
<dbReference type="InterPro" id="IPR033985">
    <property type="entry name" value="SusD-like_N"/>
</dbReference>
<dbReference type="EMBL" id="JPRK01000022">
    <property type="protein sequence ID" value="KIO50911.1"/>
    <property type="molecule type" value="Genomic_DNA"/>
</dbReference>
<name>A0A0D0EVH8_9FLAO</name>
<feature type="domain" description="RagB/SusD" evidence="7">
    <location>
        <begin position="369"/>
        <end position="449"/>
    </location>
</feature>
<dbReference type="OrthoDB" id="9792139at2"/>
<dbReference type="Proteomes" id="UP000198302">
    <property type="component" value="Unassembled WGS sequence"/>
</dbReference>
<evidence type="ECO:0000256" key="2">
    <source>
        <dbReference type="ARBA" id="ARBA00006275"/>
    </source>
</evidence>
<dbReference type="EMBL" id="MUGX01000025">
    <property type="protein sequence ID" value="OXA85412.1"/>
    <property type="molecule type" value="Genomic_DNA"/>
</dbReference>
<keyword evidence="3 6" id="KW-0732">Signal</keyword>
<reference evidence="10 12" key="2">
    <citation type="submission" date="2016-11" db="EMBL/GenBank/DDBJ databases">
        <title>Whole genomes of Flavobacteriaceae.</title>
        <authorList>
            <person name="Stine C."/>
            <person name="Li C."/>
            <person name="Tadesse D."/>
        </authorList>
    </citation>
    <scope>NUCLEOTIDE SEQUENCE [LARGE SCALE GENOMIC DNA]</scope>
    <source>
        <strain evidence="10 12">ATCC 51468</strain>
    </source>
</reference>
<protein>
    <submittedName>
        <fullName evidence="10">RagB/SusD family nutrient uptake outer membrane protein</fullName>
    </submittedName>
</protein>